<name>K2PTJ4_9FLAO</name>
<dbReference type="eggNOG" id="COG1573">
    <property type="taxonomic scope" value="Bacteria"/>
</dbReference>
<dbReference type="EMBL" id="AMSG01000004">
    <property type="protein sequence ID" value="EKF55875.1"/>
    <property type="molecule type" value="Genomic_DNA"/>
</dbReference>
<dbReference type="STRING" id="555500.I215_04965"/>
<comment type="caution">
    <text evidence="2">The sequence shown here is derived from an EMBL/GenBank/DDBJ whole genome shotgun (WGS) entry which is preliminary data.</text>
</comment>
<sequence>MLFNYSEFKVNIKIFWKLSFLLENFHIFESLSTLVNAKLCKDMKFGGLKVGNFPKTVKRTFLACFTKLNKKADMKTILIYDGSFAGFLTAVYQVFDQNLKDVCVVKPRHYTPDMFAEGKIVQTSNLKAKKVWHSLQLKISKTAANELYKVFLSEIKGTEDALLRYIVHAYSAETFSHTDHSNIYVLRVHQVSKMVDRELQRIKDTMVLDESKHDIGVGVVHSNFDVLPLLGKYFSRVYKDKKWVVYDKKRNYGLYYNLTKITQIELDQLQHVQELNSLDLGNSDTPIHMKSQSVLYNNRIGANC</sequence>
<protein>
    <recommendedName>
        <fullName evidence="1">DUF4130 domain-containing protein</fullName>
    </recommendedName>
</protein>
<gene>
    <name evidence="2" type="ORF">I215_04965</name>
</gene>
<evidence type="ECO:0000313" key="2">
    <source>
        <dbReference type="EMBL" id="EKF55875.1"/>
    </source>
</evidence>
<evidence type="ECO:0000259" key="1">
    <source>
        <dbReference type="Pfam" id="PF13566"/>
    </source>
</evidence>
<dbReference type="InterPro" id="IPR025404">
    <property type="entry name" value="DUF4130"/>
</dbReference>
<dbReference type="InterPro" id="IPR023875">
    <property type="entry name" value="DNA_repair_put"/>
</dbReference>
<dbReference type="NCBIfam" id="TIGR03915">
    <property type="entry name" value="SAM_7_link_chp"/>
    <property type="match status" value="1"/>
</dbReference>
<dbReference type="Proteomes" id="UP000007364">
    <property type="component" value="Unassembled WGS sequence"/>
</dbReference>
<feature type="domain" description="DUF4130" evidence="1">
    <location>
        <begin position="158"/>
        <end position="262"/>
    </location>
</feature>
<dbReference type="AlphaFoldDB" id="K2PTJ4"/>
<reference evidence="2 3" key="1">
    <citation type="journal article" date="2012" name="J. Bacteriol.">
        <title>Genome Sequence of Galbibacter marinum Type Strain ck-I2-15.</title>
        <authorList>
            <person name="Lai Q."/>
            <person name="Li C."/>
            <person name="Shao Z."/>
        </authorList>
    </citation>
    <scope>NUCLEOTIDE SEQUENCE [LARGE SCALE GENOMIC DNA]</scope>
    <source>
        <strain evidence="3">ck-I2-15</strain>
    </source>
</reference>
<keyword evidence="3" id="KW-1185">Reference proteome</keyword>
<organism evidence="2 3">
    <name type="scientific">Galbibacter marinus</name>
    <dbReference type="NCBI Taxonomy" id="555500"/>
    <lineage>
        <taxon>Bacteria</taxon>
        <taxon>Pseudomonadati</taxon>
        <taxon>Bacteroidota</taxon>
        <taxon>Flavobacteriia</taxon>
        <taxon>Flavobacteriales</taxon>
        <taxon>Flavobacteriaceae</taxon>
        <taxon>Galbibacter</taxon>
    </lineage>
</organism>
<proteinExistence type="predicted"/>
<dbReference type="Pfam" id="PF13566">
    <property type="entry name" value="DUF4130"/>
    <property type="match status" value="1"/>
</dbReference>
<accession>K2PTJ4</accession>
<evidence type="ECO:0000313" key="3">
    <source>
        <dbReference type="Proteomes" id="UP000007364"/>
    </source>
</evidence>